<comment type="function">
    <text evidence="7">Involved in DNA repair and RecF pathway recombination.</text>
</comment>
<dbReference type="SUPFAM" id="SSF50249">
    <property type="entry name" value="Nucleic acid-binding proteins"/>
    <property type="match status" value="1"/>
</dbReference>
<dbReference type="AlphaFoldDB" id="A0A410DRS1"/>
<organism evidence="9 10">
    <name type="scientific">Clostridium manihotivorum</name>
    <dbReference type="NCBI Taxonomy" id="2320868"/>
    <lineage>
        <taxon>Bacteria</taxon>
        <taxon>Bacillati</taxon>
        <taxon>Bacillota</taxon>
        <taxon>Clostridia</taxon>
        <taxon>Eubacteriales</taxon>
        <taxon>Clostridiaceae</taxon>
        <taxon>Clostridium</taxon>
    </lineage>
</organism>
<proteinExistence type="inferred from homology"/>
<keyword evidence="10" id="KW-1185">Reference proteome</keyword>
<name>A0A410DRS1_9CLOT</name>
<evidence type="ECO:0000256" key="7">
    <source>
        <dbReference type="HAMAP-Rule" id="MF_00201"/>
    </source>
</evidence>
<dbReference type="Proteomes" id="UP000286268">
    <property type="component" value="Chromosome"/>
</dbReference>
<evidence type="ECO:0000256" key="1">
    <source>
        <dbReference type="ARBA" id="ARBA00007452"/>
    </source>
</evidence>
<dbReference type="HAMAP" id="MF_00201">
    <property type="entry name" value="RecO"/>
    <property type="match status" value="1"/>
</dbReference>
<dbReference type="NCBIfam" id="TIGR00613">
    <property type="entry name" value="reco"/>
    <property type="match status" value="1"/>
</dbReference>
<comment type="similarity">
    <text evidence="1 7">Belongs to the RecO family.</text>
</comment>
<protein>
    <recommendedName>
        <fullName evidence="2 7">DNA repair protein RecO</fullName>
    </recommendedName>
    <alternativeName>
        <fullName evidence="6 7">Recombination protein O</fullName>
    </alternativeName>
</protein>
<dbReference type="GO" id="GO:0043590">
    <property type="term" value="C:bacterial nucleoid"/>
    <property type="evidence" value="ECO:0007669"/>
    <property type="project" value="TreeGrafter"/>
</dbReference>
<dbReference type="PANTHER" id="PTHR33991:SF1">
    <property type="entry name" value="DNA REPAIR PROTEIN RECO"/>
    <property type="match status" value="1"/>
</dbReference>
<evidence type="ECO:0000313" key="10">
    <source>
        <dbReference type="Proteomes" id="UP000286268"/>
    </source>
</evidence>
<dbReference type="Pfam" id="PF11967">
    <property type="entry name" value="RecO_N"/>
    <property type="match status" value="1"/>
</dbReference>
<evidence type="ECO:0000256" key="2">
    <source>
        <dbReference type="ARBA" id="ARBA00021310"/>
    </source>
</evidence>
<dbReference type="Gene3D" id="2.40.50.140">
    <property type="entry name" value="Nucleic acid-binding proteins"/>
    <property type="match status" value="1"/>
</dbReference>
<dbReference type="Pfam" id="PF02565">
    <property type="entry name" value="RecO_C"/>
    <property type="match status" value="1"/>
</dbReference>
<sequence length="246" mass="28019">MSILETNAVVIKAQDFKENDKLIWLFTEKLGKIAVIAKGAKKNKSRLFSITLPLCYGQYVVFKGKNLYTLSEGRITSSFQGLLNNLEKLTYSSYICELIDICVTDEEDNRQLFKDFVTCLYLLNTDALDYELLVRSFELKLLKATGYGLNLENCAYCKKSITSASYINLSYYGGVCEDCTKEHGISLSKGAYSALKYINNAPMDKIYRLNVNRTIKDEIAKITAYMINSNYSKKPKSLEMLNYIKE</sequence>
<keyword evidence="3 7" id="KW-0227">DNA damage</keyword>
<evidence type="ECO:0000256" key="5">
    <source>
        <dbReference type="ARBA" id="ARBA00023204"/>
    </source>
</evidence>
<keyword evidence="4 7" id="KW-0233">DNA recombination</keyword>
<evidence type="ECO:0000259" key="8">
    <source>
        <dbReference type="Pfam" id="PF11967"/>
    </source>
</evidence>
<evidence type="ECO:0000256" key="4">
    <source>
        <dbReference type="ARBA" id="ARBA00023172"/>
    </source>
</evidence>
<feature type="domain" description="DNA replication/recombination mediator RecO N-terminal" evidence="8">
    <location>
        <begin position="1"/>
        <end position="79"/>
    </location>
</feature>
<evidence type="ECO:0000256" key="6">
    <source>
        <dbReference type="ARBA" id="ARBA00033409"/>
    </source>
</evidence>
<dbReference type="OrthoDB" id="9797083at2"/>
<dbReference type="PANTHER" id="PTHR33991">
    <property type="entry name" value="DNA REPAIR PROTEIN RECO"/>
    <property type="match status" value="1"/>
</dbReference>
<accession>A0A410DRS1</accession>
<dbReference type="SUPFAM" id="SSF57863">
    <property type="entry name" value="ArfGap/RecO-like zinc finger"/>
    <property type="match status" value="1"/>
</dbReference>
<dbReference type="RefSeq" id="WP_128212549.1">
    <property type="nucleotide sequence ID" value="NZ_CP025746.1"/>
</dbReference>
<dbReference type="GO" id="GO:0006302">
    <property type="term" value="P:double-strand break repair"/>
    <property type="evidence" value="ECO:0007669"/>
    <property type="project" value="TreeGrafter"/>
</dbReference>
<dbReference type="InterPro" id="IPR042242">
    <property type="entry name" value="RecO_C"/>
</dbReference>
<dbReference type="InterPro" id="IPR022572">
    <property type="entry name" value="DNA_rep/recomb_RecO_N"/>
</dbReference>
<dbReference type="InterPro" id="IPR037278">
    <property type="entry name" value="ARFGAP/RecO"/>
</dbReference>
<evidence type="ECO:0000313" key="9">
    <source>
        <dbReference type="EMBL" id="QAA31735.1"/>
    </source>
</evidence>
<reference evidence="9 10" key="1">
    <citation type="submission" date="2018-01" db="EMBL/GenBank/DDBJ databases">
        <title>Genome Sequencing and Assembly of Anaerobacter polyendosporus strain CT4.</title>
        <authorList>
            <person name="Tachaapaikoon C."/>
            <person name="Sutheeworapong S."/>
            <person name="Jenjaroenpun P."/>
            <person name="Wongsurawat T."/>
            <person name="Nookeaw I."/>
            <person name="Cheawchanlertfa P."/>
            <person name="Kosugi A."/>
            <person name="Cheevadhanarak S."/>
            <person name="Ratanakhanokchai K."/>
        </authorList>
    </citation>
    <scope>NUCLEOTIDE SEQUENCE [LARGE SCALE GENOMIC DNA]</scope>
    <source>
        <strain evidence="9 10">CT4</strain>
    </source>
</reference>
<dbReference type="KEGG" id="cmah:C1I91_08790"/>
<dbReference type="EMBL" id="CP025746">
    <property type="protein sequence ID" value="QAA31735.1"/>
    <property type="molecule type" value="Genomic_DNA"/>
</dbReference>
<gene>
    <name evidence="7" type="primary">recO</name>
    <name evidence="9" type="ORF">C1I91_08790</name>
</gene>
<keyword evidence="5 7" id="KW-0234">DNA repair</keyword>
<dbReference type="Gene3D" id="1.20.1440.120">
    <property type="entry name" value="Recombination protein O, C-terminal domain"/>
    <property type="match status" value="1"/>
</dbReference>
<evidence type="ECO:0000256" key="3">
    <source>
        <dbReference type="ARBA" id="ARBA00022763"/>
    </source>
</evidence>
<dbReference type="GO" id="GO:0006310">
    <property type="term" value="P:DNA recombination"/>
    <property type="evidence" value="ECO:0007669"/>
    <property type="project" value="UniProtKB-UniRule"/>
</dbReference>
<dbReference type="InterPro" id="IPR003717">
    <property type="entry name" value="RecO"/>
</dbReference>
<dbReference type="InterPro" id="IPR012340">
    <property type="entry name" value="NA-bd_OB-fold"/>
</dbReference>